<feature type="region of interest" description="Disordered" evidence="1">
    <location>
        <begin position="364"/>
        <end position="391"/>
    </location>
</feature>
<feature type="compositionally biased region" description="Acidic residues" evidence="1">
    <location>
        <begin position="87"/>
        <end position="96"/>
    </location>
</feature>
<protein>
    <submittedName>
        <fullName evidence="2">Uncharacterized protein</fullName>
    </submittedName>
</protein>
<feature type="region of interest" description="Disordered" evidence="1">
    <location>
        <begin position="413"/>
        <end position="470"/>
    </location>
</feature>
<reference evidence="2 3" key="1">
    <citation type="submission" date="2019-04" db="EMBL/GenBank/DDBJ databases">
        <title>High contiguity whole genome sequence and gene annotation resource for two Venturia nashicola isolates.</title>
        <authorList>
            <person name="Prokchorchik M."/>
            <person name="Won K."/>
            <person name="Lee Y."/>
            <person name="Choi E.D."/>
            <person name="Segonzac C."/>
            <person name="Sohn K.H."/>
        </authorList>
    </citation>
    <scope>NUCLEOTIDE SEQUENCE [LARGE SCALE GENOMIC DNA]</scope>
    <source>
        <strain evidence="2 3">PRI2</strain>
    </source>
</reference>
<feature type="compositionally biased region" description="Polar residues" evidence="1">
    <location>
        <begin position="632"/>
        <end position="660"/>
    </location>
</feature>
<feature type="compositionally biased region" description="Basic and acidic residues" evidence="1">
    <location>
        <begin position="734"/>
        <end position="764"/>
    </location>
</feature>
<feature type="compositionally biased region" description="Basic and acidic residues" evidence="1">
    <location>
        <begin position="141"/>
        <end position="151"/>
    </location>
</feature>
<name>A0A4Z1NUS9_9PEZI</name>
<feature type="region of interest" description="Disordered" evidence="1">
    <location>
        <begin position="828"/>
        <end position="871"/>
    </location>
</feature>
<dbReference type="EMBL" id="SNSC02000022">
    <property type="protein sequence ID" value="TID14736.1"/>
    <property type="molecule type" value="Genomic_DNA"/>
</dbReference>
<sequence>MADRLNLSAEHFGKRRKRARPPGLSQQATTNWRQKWSQFSQDPQVDSSESPFYPQSDQPTQPAVNQNRRPAQTQRPPKPMAVQVVDLTEDIKDEESEANRLNKPFQDSALRFDSGPFCQEQTTVVPRARNADFASSTTSFRHRDHDNRQDHQDWDRELEFEENDYEQAGDEPHDWKYSTNRHNRPSDQRREFEERQPRQQRMQDPRRERQFRAHRANYRDNFSPGPRGQYAGGRHFEIPEIQHPQDYASRGRNLTANPLHHENRSNARSETCNVKQWLKTSVPTPSAQYPHIDQQRASQLNFRRLDDSIVVNVPDSQESSTVDDHDNIYSYLGTSFAAPPLLDQRAHQLKLDLKERFARIRLQNAQSSKIRSQLTQSSAPAIPPPSQNAVQPLSGLRVHFRDELPDGSTAATLAKRQKVSQPIETGPAFDPFEPPPGTPRAGPSQSAHNTTSNLTNNANGKNRLRIPPEISTLSEAELRKAQKEEEERTAARIAREREKLLEQDEELQRIQREERQAQLRIELDEAKAARIEEHQKRMAIMEEKQRAIDEKVAKHKAEEDKRKAAQAEKERLAKKEELAAIHEAALQRSIKARKEHEALKAKKAASIAARREECKGPPAVQKSLDGPLTKVSKPSLNGTLPTQQSANDKTSTIAAQSSLQGPLPSPKPVEGGTVKPRTGPKTPGDRRKEVEDAEARAEAQEPLGLREVDLQNLLKKEKAEKQAAVQRQRGEKRKQKEKEQKSKQLRREERREEKEEAKLAGQDRPRKRPVKLSKPGTIVQTTLPTTEAPKRTFGGFLEDDSETGSSSNSESDEDALFCSATKGAASVNANASLSRPPNNAPDSKAIEHIPHTQRSMPKLSHGTRPTTGGKTLNPEVIAAYLESLRELRDADDDEDEADIESDVEEIVRDGDLRQQSPITDRDVYRYHYRVERKTWSPRTEEEATEWTTCGKSGYPSLQEANAKADKEATRRRLGHSLQPCNRKWVRELDESDMVHIYMDCTNNQRNPGYVKIRVVRQLHAYSNGVRPATKFGWLRLTAYEIRKTIITTTIIPSSPRGNEDGEQSEEETEQVETTEEIEMLGNEIFTNVDEANRKAANLAVDLAVSRPESKNLSEIMAYQKQREENLEGLIEICDQLEEDGKNGVFEATYQLDDAICMRVEVVARPLVGPRNI</sequence>
<feature type="compositionally biased region" description="Basic and acidic residues" evidence="1">
    <location>
        <begin position="683"/>
        <end position="721"/>
    </location>
</feature>
<feature type="compositionally biased region" description="Acidic residues" evidence="1">
    <location>
        <begin position="1060"/>
        <end position="1074"/>
    </location>
</feature>
<feature type="compositionally biased region" description="Polar residues" evidence="1">
    <location>
        <begin position="828"/>
        <end position="841"/>
    </location>
</feature>
<comment type="caution">
    <text evidence="2">The sequence shown here is derived from an EMBL/GenBank/DDBJ whole genome shotgun (WGS) entry which is preliminary data.</text>
</comment>
<feature type="compositionally biased region" description="Basic and acidic residues" evidence="1">
    <location>
        <begin position="184"/>
        <end position="211"/>
    </location>
</feature>
<proteinExistence type="predicted"/>
<feature type="region of interest" description="Disordered" evidence="1">
    <location>
        <begin position="1"/>
        <end position="103"/>
    </location>
</feature>
<evidence type="ECO:0000313" key="2">
    <source>
        <dbReference type="EMBL" id="TID14736.1"/>
    </source>
</evidence>
<feature type="compositionally biased region" description="Polar residues" evidence="1">
    <location>
        <begin position="443"/>
        <end position="460"/>
    </location>
</feature>
<dbReference type="AlphaFoldDB" id="A0A4Z1NUS9"/>
<feature type="region of interest" description="Disordered" evidence="1">
    <location>
        <begin position="129"/>
        <end position="151"/>
    </location>
</feature>
<dbReference type="Proteomes" id="UP000298493">
    <property type="component" value="Unassembled WGS sequence"/>
</dbReference>
<feature type="region of interest" description="Disordered" evidence="1">
    <location>
        <begin position="1050"/>
        <end position="1074"/>
    </location>
</feature>
<feature type="region of interest" description="Disordered" evidence="1">
    <location>
        <begin position="551"/>
        <end position="573"/>
    </location>
</feature>
<feature type="compositionally biased region" description="Polar residues" evidence="1">
    <location>
        <begin position="364"/>
        <end position="376"/>
    </location>
</feature>
<evidence type="ECO:0000313" key="3">
    <source>
        <dbReference type="Proteomes" id="UP000298493"/>
    </source>
</evidence>
<accession>A0A4Z1NUS9</accession>
<feature type="compositionally biased region" description="Polar residues" evidence="1">
    <location>
        <begin position="24"/>
        <end position="75"/>
    </location>
</feature>
<organism evidence="2 3">
    <name type="scientific">Venturia nashicola</name>
    <dbReference type="NCBI Taxonomy" id="86259"/>
    <lineage>
        <taxon>Eukaryota</taxon>
        <taxon>Fungi</taxon>
        <taxon>Dikarya</taxon>
        <taxon>Ascomycota</taxon>
        <taxon>Pezizomycotina</taxon>
        <taxon>Dothideomycetes</taxon>
        <taxon>Pleosporomycetidae</taxon>
        <taxon>Venturiales</taxon>
        <taxon>Venturiaceae</taxon>
        <taxon>Venturia</taxon>
    </lineage>
</organism>
<evidence type="ECO:0000256" key="1">
    <source>
        <dbReference type="SAM" id="MobiDB-lite"/>
    </source>
</evidence>
<feature type="region of interest" description="Disordered" evidence="1">
    <location>
        <begin position="594"/>
        <end position="815"/>
    </location>
</feature>
<keyword evidence="3" id="KW-1185">Reference proteome</keyword>
<feature type="region of interest" description="Disordered" evidence="1">
    <location>
        <begin position="164"/>
        <end position="233"/>
    </location>
</feature>
<gene>
    <name evidence="2" type="ORF">E6O75_ATG08882</name>
</gene>